<comment type="subcellular location">
    <subcellularLocation>
        <location evidence="1">Membrane</location>
    </subcellularLocation>
</comment>
<evidence type="ECO:0000256" key="6">
    <source>
        <dbReference type="SAM" id="Phobius"/>
    </source>
</evidence>
<feature type="domain" description="Amino acid transporter transmembrane" evidence="7">
    <location>
        <begin position="333"/>
        <end position="397"/>
    </location>
</feature>
<dbReference type="Gene3D" id="1.20.1740.10">
    <property type="entry name" value="Amino acid/polyamine transporter I"/>
    <property type="match status" value="1"/>
</dbReference>
<feature type="transmembrane region" description="Helical" evidence="6">
    <location>
        <begin position="51"/>
        <end position="72"/>
    </location>
</feature>
<evidence type="ECO:0000256" key="2">
    <source>
        <dbReference type="ARBA" id="ARBA00022448"/>
    </source>
</evidence>
<protein>
    <submittedName>
        <fullName evidence="9">Aa_trans domain-containing protein</fullName>
    </submittedName>
</protein>
<feature type="domain" description="Amino acid transporter transmembrane" evidence="7">
    <location>
        <begin position="3"/>
        <end position="297"/>
    </location>
</feature>
<feature type="transmembrane region" description="Helical" evidence="6">
    <location>
        <begin position="365"/>
        <end position="389"/>
    </location>
</feature>
<evidence type="ECO:0000256" key="1">
    <source>
        <dbReference type="ARBA" id="ARBA00004370"/>
    </source>
</evidence>
<evidence type="ECO:0000313" key="8">
    <source>
        <dbReference type="Proteomes" id="UP000036681"/>
    </source>
</evidence>
<organism evidence="8 9">
    <name type="scientific">Ascaris lumbricoides</name>
    <name type="common">Giant roundworm</name>
    <dbReference type="NCBI Taxonomy" id="6252"/>
    <lineage>
        <taxon>Eukaryota</taxon>
        <taxon>Metazoa</taxon>
        <taxon>Ecdysozoa</taxon>
        <taxon>Nematoda</taxon>
        <taxon>Chromadorea</taxon>
        <taxon>Rhabditida</taxon>
        <taxon>Spirurina</taxon>
        <taxon>Ascaridomorpha</taxon>
        <taxon>Ascaridoidea</taxon>
        <taxon>Ascarididae</taxon>
        <taxon>Ascaris</taxon>
    </lineage>
</organism>
<keyword evidence="4 6" id="KW-1133">Transmembrane helix</keyword>
<dbReference type="FunFam" id="1.20.1740.10:FF:000052">
    <property type="entry name" value="Lysine histidine transporter-like 3"/>
    <property type="match status" value="1"/>
</dbReference>
<evidence type="ECO:0000313" key="9">
    <source>
        <dbReference type="WBParaSite" id="ALUE_0001835601-mRNA-1"/>
    </source>
</evidence>
<dbReference type="Pfam" id="PF01490">
    <property type="entry name" value="Aa_trans"/>
    <property type="match status" value="2"/>
</dbReference>
<keyword evidence="3 6" id="KW-0812">Transmembrane</keyword>
<keyword evidence="8" id="KW-1185">Reference proteome</keyword>
<dbReference type="WBParaSite" id="ALUE_0001835601-mRNA-1">
    <property type="protein sequence ID" value="ALUE_0001835601-mRNA-1"/>
    <property type="gene ID" value="ALUE_0001835601"/>
</dbReference>
<dbReference type="PANTHER" id="PTHR48017">
    <property type="entry name" value="OS05G0424000 PROTEIN-RELATED"/>
    <property type="match status" value="1"/>
</dbReference>
<evidence type="ECO:0000256" key="3">
    <source>
        <dbReference type="ARBA" id="ARBA00022692"/>
    </source>
</evidence>
<evidence type="ECO:0000256" key="4">
    <source>
        <dbReference type="ARBA" id="ARBA00022989"/>
    </source>
</evidence>
<feature type="transmembrane region" description="Helical" evidence="6">
    <location>
        <begin position="190"/>
        <end position="210"/>
    </location>
</feature>
<accession>A0A0M3III1</accession>
<feature type="transmembrane region" description="Helical" evidence="6">
    <location>
        <begin position="231"/>
        <end position="251"/>
    </location>
</feature>
<dbReference type="Proteomes" id="UP000036681">
    <property type="component" value="Unplaced"/>
</dbReference>
<feature type="transmembrane region" description="Helical" evidence="6">
    <location>
        <begin position="113"/>
        <end position="137"/>
    </location>
</feature>
<name>A0A0M3III1_ASCLU</name>
<feature type="transmembrane region" description="Helical" evidence="6">
    <location>
        <begin position="342"/>
        <end position="359"/>
    </location>
</feature>
<dbReference type="InterPro" id="IPR013057">
    <property type="entry name" value="AA_transpt_TM"/>
</dbReference>
<keyword evidence="5 6" id="KW-0472">Membrane</keyword>
<proteinExistence type="predicted"/>
<evidence type="ECO:0000259" key="7">
    <source>
        <dbReference type="Pfam" id="PF01490"/>
    </source>
</evidence>
<evidence type="ECO:0000256" key="5">
    <source>
        <dbReference type="ARBA" id="ARBA00023136"/>
    </source>
</evidence>
<reference evidence="9" key="1">
    <citation type="submission" date="2017-02" db="UniProtKB">
        <authorList>
            <consortium name="WormBaseParasite"/>
        </authorList>
    </citation>
    <scope>IDENTIFICATION</scope>
</reference>
<dbReference type="AlphaFoldDB" id="A0A0M3III1"/>
<dbReference type="GO" id="GO:0016020">
    <property type="term" value="C:membrane"/>
    <property type="evidence" value="ECO:0007669"/>
    <property type="project" value="UniProtKB-SubCell"/>
</dbReference>
<feature type="transmembrane region" description="Helical" evidence="6">
    <location>
        <begin position="79"/>
        <end position="101"/>
    </location>
</feature>
<sequence>MFVICIFFAYTAHLLGENWVIMRERWPEYRQHCRKPYPEIALRSMGPNMKVAASIVIYVTLFGTAVVFILLSSRIIQHLLASIFGVQISFCYLLCIVSLAIMPLTYLKSPADFWLVIVVAMLCTISAVALVLLGVSFDMSACLPEARYPPFKASSAVLSLGTFLFAFSGHHAFPTIQHDMKRPHEFTKSVMLGFIMIALLYMPLSVYGYVVYGDSMYSSVIDSVQTTWIRYAADLSIAIHCILTLIIMANPLNQQAEDALNAPHTFGLTRVVIRSCVLGAMLFCALTIPDFGPFMNLHYHTIGMCHITEHMQPLPERLCPRSQDSTVHASIIQRVAFGLTRVVIRSCVLGAMLFCALTIPDFGPFMNLVGSTTIPLVCAILPSICNLYLNASVLDHKTQQYTLASFNEVWSHGTHFTSTSVALVAGVVSAYMSLEEITLVHFTPPCYLRPFLSVEPSLYNGELISCCGMNRNILASGNTTELCRI</sequence>
<keyword evidence="2" id="KW-0813">Transport</keyword>